<proteinExistence type="predicted"/>
<reference evidence="6 7" key="1">
    <citation type="journal article" date="2023" name="Microorganisms">
        <title>Thiorhodovibrio frisius and Trv. litoralis spp. nov., Two Novel Members from a Clade of Fastidious Purple Sulfur Bacteria That Exhibit Unique Red-Shifted Light-Harvesting Capabilities.</title>
        <authorList>
            <person name="Methner A."/>
            <person name="Kuzyk S.B."/>
            <person name="Petersen J."/>
            <person name="Bauer S."/>
            <person name="Brinkmann H."/>
            <person name="Sichau K."/>
            <person name="Wanner G."/>
            <person name="Wolf J."/>
            <person name="Neumann-Schaal M."/>
            <person name="Henke P."/>
            <person name="Tank M."/>
            <person name="Sproer C."/>
            <person name="Bunk B."/>
            <person name="Overmann J."/>
        </authorList>
    </citation>
    <scope>NUCLEOTIDE SEQUENCE [LARGE SCALE GENOMIC DNA]</scope>
    <source>
        <strain evidence="6 7">DSM 6702</strain>
    </source>
</reference>
<keyword evidence="7" id="KW-1185">Reference proteome</keyword>
<dbReference type="InterPro" id="IPR008217">
    <property type="entry name" value="Ccc1_fam"/>
</dbReference>
<sequence length="93" mass="9093">MLGAIDGGITSFAVVAGAVGGGFSSLVVIILGVVSIAATSLAFLCVGIAKGWMLDQSRFRSGLETLLTGGGAAVLAYGAGALLRAWMGTGTMA</sequence>
<evidence type="ECO:0000256" key="4">
    <source>
        <dbReference type="ARBA" id="ARBA00023136"/>
    </source>
</evidence>
<dbReference type="Pfam" id="PF01988">
    <property type="entry name" value="VIT1"/>
    <property type="match status" value="1"/>
</dbReference>
<feature type="transmembrane region" description="Helical" evidence="5">
    <location>
        <begin position="12"/>
        <end position="45"/>
    </location>
</feature>
<protein>
    <submittedName>
        <fullName evidence="6">VIT family protein</fullName>
    </submittedName>
</protein>
<evidence type="ECO:0000313" key="7">
    <source>
        <dbReference type="Proteomes" id="UP001432180"/>
    </source>
</evidence>
<accession>A0ABZ0SEE3</accession>
<keyword evidence="3 5" id="KW-1133">Transmembrane helix</keyword>
<dbReference type="EMBL" id="CP121472">
    <property type="protein sequence ID" value="WPL18477.1"/>
    <property type="molecule type" value="Genomic_DNA"/>
</dbReference>
<comment type="subcellular location">
    <subcellularLocation>
        <location evidence="1">Endomembrane system</location>
        <topology evidence="1">Multi-pass membrane protein</topology>
    </subcellularLocation>
</comment>
<evidence type="ECO:0000256" key="5">
    <source>
        <dbReference type="SAM" id="Phobius"/>
    </source>
</evidence>
<evidence type="ECO:0000256" key="2">
    <source>
        <dbReference type="ARBA" id="ARBA00022692"/>
    </source>
</evidence>
<keyword evidence="4 5" id="KW-0472">Membrane</keyword>
<keyword evidence="2 5" id="KW-0812">Transmembrane</keyword>
<gene>
    <name evidence="6" type="ORF">Thiowin_03550</name>
</gene>
<evidence type="ECO:0000256" key="1">
    <source>
        <dbReference type="ARBA" id="ARBA00004127"/>
    </source>
</evidence>
<dbReference type="Proteomes" id="UP001432180">
    <property type="component" value="Chromosome"/>
</dbReference>
<evidence type="ECO:0000313" key="6">
    <source>
        <dbReference type="EMBL" id="WPL18477.1"/>
    </source>
</evidence>
<feature type="transmembrane region" description="Helical" evidence="5">
    <location>
        <begin position="66"/>
        <end position="87"/>
    </location>
</feature>
<organism evidence="6 7">
    <name type="scientific">Thiorhodovibrio winogradskyi</name>
    <dbReference type="NCBI Taxonomy" id="77007"/>
    <lineage>
        <taxon>Bacteria</taxon>
        <taxon>Pseudomonadati</taxon>
        <taxon>Pseudomonadota</taxon>
        <taxon>Gammaproteobacteria</taxon>
        <taxon>Chromatiales</taxon>
        <taxon>Chromatiaceae</taxon>
        <taxon>Thiorhodovibrio</taxon>
    </lineage>
</organism>
<name>A0ABZ0SEE3_9GAMM</name>
<evidence type="ECO:0000256" key="3">
    <source>
        <dbReference type="ARBA" id="ARBA00022989"/>
    </source>
</evidence>